<name>A0A125QCD0_PSEFL</name>
<evidence type="ECO:0000313" key="2">
    <source>
        <dbReference type="Proteomes" id="UP000061348"/>
    </source>
</evidence>
<comment type="caution">
    <text evidence="1">The sequence shown here is derived from an EMBL/GenBank/DDBJ whole genome shotgun (WGS) entry which is preliminary data.</text>
</comment>
<dbReference type="RefSeq" id="WP_060765498.1">
    <property type="nucleotide sequence ID" value="NZ_LCYA01000338.1"/>
</dbReference>
<evidence type="ECO:0000313" key="1">
    <source>
        <dbReference type="EMBL" id="KWV68382.1"/>
    </source>
</evidence>
<dbReference type="EMBL" id="LCYA01000338">
    <property type="protein sequence ID" value="KWV68382.1"/>
    <property type="molecule type" value="Genomic_DNA"/>
</dbReference>
<protein>
    <submittedName>
        <fullName evidence="1">Uncharacterized protein</fullName>
    </submittedName>
</protein>
<gene>
    <name evidence="1" type="ORF">PFLmoz3_06325</name>
</gene>
<organism evidence="1 2">
    <name type="scientific">Pseudomonas fluorescens</name>
    <dbReference type="NCBI Taxonomy" id="294"/>
    <lineage>
        <taxon>Bacteria</taxon>
        <taxon>Pseudomonadati</taxon>
        <taxon>Pseudomonadota</taxon>
        <taxon>Gammaproteobacteria</taxon>
        <taxon>Pseudomonadales</taxon>
        <taxon>Pseudomonadaceae</taxon>
        <taxon>Pseudomonas</taxon>
    </lineage>
</organism>
<dbReference type="Proteomes" id="UP000061348">
    <property type="component" value="Unassembled WGS sequence"/>
</dbReference>
<reference evidence="1 2" key="1">
    <citation type="submission" date="2015-05" db="EMBL/GenBank/DDBJ databases">
        <title>A genomic and transcriptomic approach to investigate the blue pigment phenotype in Pseudomonas fluorescens.</title>
        <authorList>
            <person name="Andreani N.A."/>
            <person name="Cardazzo B."/>
        </authorList>
    </citation>
    <scope>NUCLEOTIDE SEQUENCE [LARGE SCALE GENOMIC DNA]</scope>
    <source>
        <strain evidence="1 2">Ps_22</strain>
    </source>
</reference>
<proteinExistence type="predicted"/>
<dbReference type="PATRIC" id="fig|294.194.peg.7049"/>
<sequence length="125" mass="14657">MEYTERKKVLGEIGGKISGLKRRWRQSAIINFIKYLEMQEVYNFSQTLAQRLAFALCGKTINSKILVVNFKSHRDASNKFDVSGIVNDLSVRYFFEFEEYWKSSEESLSHLVKEETERLKGLNHI</sequence>
<dbReference type="AlphaFoldDB" id="A0A125QCD0"/>
<accession>A0A125QCD0</accession>